<sequence>MRMYELRKKWYRAYTKGRYFLGMQSNQSSESLNSRLHKNLDRRMSLVDLLEHSDHCLSRIRKNEAELDATASDTVPFTELAAEPLEKSDALIYTPVMFKKVKQQIEQLSKWEVAEVTKNDDVVLYTVARKESRHVTYDVRFDMAGPLLQSVNCHCLKMYSEEIPCAHTFSVLKFIN</sequence>
<protein>
    <recommendedName>
        <fullName evidence="2">Protein FAR1-RELATED SEQUENCE</fullName>
    </recommendedName>
</protein>
<accession>A0A8I6Y6R8</accession>
<dbReference type="InterPro" id="IPR031052">
    <property type="entry name" value="FHY3/FAR1"/>
</dbReference>
<organism evidence="4 5">
    <name type="scientific">Hordeum vulgare subsp. vulgare</name>
    <name type="common">Domesticated barley</name>
    <dbReference type="NCBI Taxonomy" id="112509"/>
    <lineage>
        <taxon>Eukaryota</taxon>
        <taxon>Viridiplantae</taxon>
        <taxon>Streptophyta</taxon>
        <taxon>Embryophyta</taxon>
        <taxon>Tracheophyta</taxon>
        <taxon>Spermatophyta</taxon>
        <taxon>Magnoliopsida</taxon>
        <taxon>Liliopsida</taxon>
        <taxon>Poales</taxon>
        <taxon>Poaceae</taxon>
        <taxon>BOP clade</taxon>
        <taxon>Pooideae</taxon>
        <taxon>Triticodae</taxon>
        <taxon>Triticeae</taxon>
        <taxon>Hordeinae</taxon>
        <taxon>Hordeum</taxon>
    </lineage>
</organism>
<name>A0A8I6Y6R8_HORVV</name>
<dbReference type="GO" id="GO:0006355">
    <property type="term" value="P:regulation of DNA-templated transcription"/>
    <property type="evidence" value="ECO:0007669"/>
    <property type="project" value="UniProtKB-UniRule"/>
</dbReference>
<dbReference type="AlphaFoldDB" id="A0A8I6Y6R8"/>
<keyword evidence="1 2" id="KW-0863">Zinc-finger</keyword>
<reference evidence="4" key="3">
    <citation type="submission" date="2022-01" db="UniProtKB">
        <authorList>
            <consortium name="EnsemblPlants"/>
        </authorList>
    </citation>
    <scope>IDENTIFICATION</scope>
    <source>
        <strain evidence="4">subsp. vulgare</strain>
    </source>
</reference>
<keyword evidence="2" id="KW-0479">Metal-binding</keyword>
<dbReference type="PROSITE" id="PS50966">
    <property type="entry name" value="ZF_SWIM"/>
    <property type="match status" value="1"/>
</dbReference>
<comment type="subcellular location">
    <subcellularLocation>
        <location evidence="2">Nucleus</location>
    </subcellularLocation>
</comment>
<evidence type="ECO:0000259" key="3">
    <source>
        <dbReference type="PROSITE" id="PS50966"/>
    </source>
</evidence>
<dbReference type="Gramene" id="HORVU.MOREX.r3.6HG0544370.1">
    <property type="protein sequence ID" value="HORVU.MOREX.r3.6HG0544370.1.CDS1"/>
    <property type="gene ID" value="HORVU.MOREX.r3.6HG0544370"/>
</dbReference>
<dbReference type="GO" id="GO:0005634">
    <property type="term" value="C:nucleus"/>
    <property type="evidence" value="ECO:0007669"/>
    <property type="project" value="UniProtKB-SubCell"/>
</dbReference>
<reference evidence="5" key="1">
    <citation type="journal article" date="2012" name="Nature">
        <title>A physical, genetic and functional sequence assembly of the barley genome.</title>
        <authorList>
            <consortium name="The International Barley Genome Sequencing Consortium"/>
            <person name="Mayer K.F."/>
            <person name="Waugh R."/>
            <person name="Brown J.W."/>
            <person name="Schulman A."/>
            <person name="Langridge P."/>
            <person name="Platzer M."/>
            <person name="Fincher G.B."/>
            <person name="Muehlbauer G.J."/>
            <person name="Sato K."/>
            <person name="Close T.J."/>
            <person name="Wise R.P."/>
            <person name="Stein N."/>
        </authorList>
    </citation>
    <scope>NUCLEOTIDE SEQUENCE [LARGE SCALE GENOMIC DNA]</scope>
    <source>
        <strain evidence="5">cv. Morex</strain>
    </source>
</reference>
<feature type="domain" description="SWIM-type" evidence="3">
    <location>
        <begin position="137"/>
        <end position="176"/>
    </location>
</feature>
<proteinExistence type="inferred from homology"/>
<evidence type="ECO:0000313" key="4">
    <source>
        <dbReference type="EnsemblPlants" id="HORVU.MOREX.r3.6HG0544370.1.CDS1"/>
    </source>
</evidence>
<reference evidence="4" key="2">
    <citation type="submission" date="2020-10" db="EMBL/GenBank/DDBJ databases">
        <authorList>
            <person name="Scholz U."/>
            <person name="Mascher M."/>
            <person name="Fiebig A."/>
        </authorList>
    </citation>
    <scope>NUCLEOTIDE SEQUENCE [LARGE SCALE GENOMIC DNA]</scope>
    <source>
        <strain evidence="4">cv. Morex</strain>
    </source>
</reference>
<keyword evidence="5" id="KW-1185">Reference proteome</keyword>
<comment type="function">
    <text evidence="2">Putative transcription activator involved in regulating light control of development.</text>
</comment>
<keyword evidence="2" id="KW-0862">Zinc</keyword>
<evidence type="ECO:0000256" key="1">
    <source>
        <dbReference type="PROSITE-ProRule" id="PRU00325"/>
    </source>
</evidence>
<comment type="similarity">
    <text evidence="2">Belongs to the FHY3/FAR1 family.</text>
</comment>
<keyword evidence="2" id="KW-0539">Nucleus</keyword>
<evidence type="ECO:0000256" key="2">
    <source>
        <dbReference type="RuleBase" id="RU367018"/>
    </source>
</evidence>
<dbReference type="EnsemblPlants" id="HORVU.MOREX.r3.6HG0544370.1">
    <property type="protein sequence ID" value="HORVU.MOREX.r3.6HG0544370.1.CDS1"/>
    <property type="gene ID" value="HORVU.MOREX.r3.6HG0544370"/>
</dbReference>
<dbReference type="InterPro" id="IPR007527">
    <property type="entry name" value="Znf_SWIM"/>
</dbReference>
<dbReference type="GO" id="GO:0008270">
    <property type="term" value="F:zinc ion binding"/>
    <property type="evidence" value="ECO:0007669"/>
    <property type="project" value="UniProtKB-UniRule"/>
</dbReference>
<evidence type="ECO:0000313" key="5">
    <source>
        <dbReference type="Proteomes" id="UP000011116"/>
    </source>
</evidence>
<dbReference type="PANTHER" id="PTHR31669">
    <property type="entry name" value="PROTEIN FAR1-RELATED SEQUENCE 10-RELATED"/>
    <property type="match status" value="1"/>
</dbReference>
<dbReference type="Proteomes" id="UP000011116">
    <property type="component" value="Chromosome 6H"/>
</dbReference>
<dbReference type="PANTHER" id="PTHR31669:SF292">
    <property type="entry name" value="OS02G0262500 PROTEIN"/>
    <property type="match status" value="1"/>
</dbReference>